<proteinExistence type="predicted"/>
<organism evidence="1 2">
    <name type="scientific">Streblomastix strix</name>
    <dbReference type="NCBI Taxonomy" id="222440"/>
    <lineage>
        <taxon>Eukaryota</taxon>
        <taxon>Metamonada</taxon>
        <taxon>Preaxostyla</taxon>
        <taxon>Oxymonadida</taxon>
        <taxon>Streblomastigidae</taxon>
        <taxon>Streblomastix</taxon>
    </lineage>
</organism>
<dbReference type="Proteomes" id="UP000324800">
    <property type="component" value="Unassembled WGS sequence"/>
</dbReference>
<dbReference type="AlphaFoldDB" id="A0A5J4V984"/>
<protein>
    <submittedName>
        <fullName evidence="1">Uncharacterized protein</fullName>
    </submittedName>
</protein>
<evidence type="ECO:0000313" key="1">
    <source>
        <dbReference type="EMBL" id="KAA6379002.1"/>
    </source>
</evidence>
<reference evidence="1 2" key="1">
    <citation type="submission" date="2019-03" db="EMBL/GenBank/DDBJ databases">
        <title>Single cell metagenomics reveals metabolic interactions within the superorganism composed of flagellate Streblomastix strix and complex community of Bacteroidetes bacteria on its surface.</title>
        <authorList>
            <person name="Treitli S.C."/>
            <person name="Kolisko M."/>
            <person name="Husnik F."/>
            <person name="Keeling P."/>
            <person name="Hampl V."/>
        </authorList>
    </citation>
    <scope>NUCLEOTIDE SEQUENCE [LARGE SCALE GENOMIC DNA]</scope>
    <source>
        <strain evidence="1">ST1C</strain>
    </source>
</reference>
<evidence type="ECO:0000313" key="2">
    <source>
        <dbReference type="Proteomes" id="UP000324800"/>
    </source>
</evidence>
<name>A0A5J4V984_9EUKA</name>
<gene>
    <name evidence="1" type="ORF">EZS28_025471</name>
</gene>
<dbReference type="EMBL" id="SNRW01008774">
    <property type="protein sequence ID" value="KAA6379002.1"/>
    <property type="molecule type" value="Genomic_DNA"/>
</dbReference>
<sequence>MPPQNEIVLNLQVGDKEKMKVGRQIISCGVTIEQIYKNNELVLDYRKYEILSKVPFLGYKEYKISKAKPYREGTAINDTSFFLVSEIGFSSRRTSAALGDADMACDAVKKFHRSGKYAQLGYSLLGKDNVDVQPSYTYLLANYPKKVTTKALDVNETVIDIPPLTCENYNDTLNPYLEFVLHKSGFVGAECIPNTEVPTDVTKCSVDGVTLKKYFENYKEAAFKGNSDTIKEVLIKFGAVRIYDGTVIIGWNESNWVTVVEKVRQDEIDPVDAPGERNDGEDELLLYIYELGEKAFSEYAGVVQGFVYNNGFTALRAALGLIAAVLVLPALLL</sequence>
<comment type="caution">
    <text evidence="1">The sequence shown here is derived from an EMBL/GenBank/DDBJ whole genome shotgun (WGS) entry which is preliminary data.</text>
</comment>
<accession>A0A5J4V984</accession>